<dbReference type="SUPFAM" id="SSF51182">
    <property type="entry name" value="RmlC-like cupins"/>
    <property type="match status" value="1"/>
</dbReference>
<name>G5JS10_STRCG</name>
<organism evidence="1 2">
    <name type="scientific">Streptococcus criceti HS-6</name>
    <dbReference type="NCBI Taxonomy" id="873449"/>
    <lineage>
        <taxon>Bacteria</taxon>
        <taxon>Bacillati</taxon>
        <taxon>Bacillota</taxon>
        <taxon>Bacilli</taxon>
        <taxon>Lactobacillales</taxon>
        <taxon>Streptococcaceae</taxon>
        <taxon>Streptococcus</taxon>
    </lineage>
</organism>
<dbReference type="STRING" id="873449.STRCR_2090"/>
<dbReference type="InterPro" id="IPR011051">
    <property type="entry name" value="RmlC_Cupin_sf"/>
</dbReference>
<dbReference type="Proteomes" id="UP000004322">
    <property type="component" value="Unassembled WGS sequence"/>
</dbReference>
<reference evidence="1" key="1">
    <citation type="submission" date="2011-07" db="EMBL/GenBank/DDBJ databases">
        <authorList>
            <person name="Stanhope M.J."/>
            <person name="Durkin A.S."/>
            <person name="Hostetler J."/>
            <person name="Kim M."/>
            <person name="Radune D."/>
            <person name="Singh I."/>
            <person name="Town C.D."/>
        </authorList>
    </citation>
    <scope>NUCLEOTIDE SEQUENCE [LARGE SCALE GENOMIC DNA]</scope>
    <source>
        <strain evidence="1">HS-6</strain>
    </source>
</reference>
<evidence type="ECO:0000313" key="1">
    <source>
        <dbReference type="EMBL" id="EHI73489.1"/>
    </source>
</evidence>
<gene>
    <name evidence="1" type="ORF">STRCR_2090</name>
</gene>
<dbReference type="OrthoDB" id="2223205at2"/>
<dbReference type="InterPro" id="IPR014710">
    <property type="entry name" value="RmlC-like_jellyroll"/>
</dbReference>
<protein>
    <submittedName>
        <fullName evidence="1">Uncharacterized protein</fullName>
    </submittedName>
</protein>
<dbReference type="EMBL" id="AEUV02000002">
    <property type="protein sequence ID" value="EHI73489.1"/>
    <property type="molecule type" value="Genomic_DNA"/>
</dbReference>
<sequence length="100" mass="11156">MIESFPNLVHYHDQQIASRSLSQKLGLEQTVTLYAFDQGESISPEVSTDDKLLQVIEGRLLLSLDNQKIKLEANSLVAIHKGQMIALEAARPSKLLQIDL</sequence>
<evidence type="ECO:0000313" key="2">
    <source>
        <dbReference type="Proteomes" id="UP000004322"/>
    </source>
</evidence>
<dbReference type="eggNOG" id="COG1917">
    <property type="taxonomic scope" value="Bacteria"/>
</dbReference>
<dbReference type="AlphaFoldDB" id="G5JS10"/>
<dbReference type="RefSeq" id="WP_004225467.1">
    <property type="nucleotide sequence ID" value="NZ_AEUV02000002.1"/>
</dbReference>
<proteinExistence type="predicted"/>
<dbReference type="Gene3D" id="2.60.120.10">
    <property type="entry name" value="Jelly Rolls"/>
    <property type="match status" value="1"/>
</dbReference>
<comment type="caution">
    <text evidence="1">The sequence shown here is derived from an EMBL/GenBank/DDBJ whole genome shotgun (WGS) entry which is preliminary data.</text>
</comment>
<accession>G5JS10</accession>
<keyword evidence="2" id="KW-1185">Reference proteome</keyword>